<proteinExistence type="predicted"/>
<evidence type="ECO:0000313" key="1">
    <source>
        <dbReference type="EMBL" id="QVY61273.1"/>
    </source>
</evidence>
<reference evidence="1 2" key="1">
    <citation type="submission" date="2021-03" db="EMBL/GenBank/DDBJ databases">
        <title>The first data on the complete genome of the tetrodotoxin-producing bacterium.</title>
        <authorList>
            <person name="Melnikova D.I."/>
            <person name="Nijland R."/>
            <person name="Magarlamov T.Y."/>
        </authorList>
    </citation>
    <scope>NUCLEOTIDE SEQUENCE [LARGE SCALE GENOMIC DNA]</scope>
    <source>
        <strain evidence="1 2">1839</strain>
    </source>
</reference>
<accession>A0ABX8FA42</accession>
<evidence type="ECO:0000313" key="2">
    <source>
        <dbReference type="Proteomes" id="UP000679247"/>
    </source>
</evidence>
<protein>
    <submittedName>
        <fullName evidence="1">Uncharacterized protein</fullName>
    </submittedName>
</protein>
<organism evidence="1 2">
    <name type="scientific">Cytobacillus gottheilii</name>
    <dbReference type="NCBI Taxonomy" id="859144"/>
    <lineage>
        <taxon>Bacteria</taxon>
        <taxon>Bacillati</taxon>
        <taxon>Bacillota</taxon>
        <taxon>Bacilli</taxon>
        <taxon>Bacillales</taxon>
        <taxon>Bacillaceae</taxon>
        <taxon>Cytobacillus</taxon>
    </lineage>
</organism>
<name>A0ABX8FA42_9BACI</name>
<dbReference type="Proteomes" id="UP000679247">
    <property type="component" value="Chromosome"/>
</dbReference>
<gene>
    <name evidence="1" type="ORF">J1899_20330</name>
</gene>
<keyword evidence="2" id="KW-1185">Reference proteome</keyword>
<dbReference type="RefSeq" id="WP_214476339.1">
    <property type="nucleotide sequence ID" value="NZ_CP071709.1"/>
</dbReference>
<sequence>MASLTKDIDGLFEQLKSTEPRPITDILEKISKKDGTFHSRYSSGWKIKNINNPALPSCLKEGGIYVFWWMNDQADSLKPFYDEEQCSRKYTLQGKKITSPSAMNMFQQVEIEITDDWLERYKGHIPLNVGKNTDCLLKRFTLHLQINHEQYKGKTTSNQLRRGIKTLFPNSNTTDLIVNHIGYTVINLHGYENAVNRFYLEDYLIGKFLPLFNIDIER</sequence>
<dbReference type="EMBL" id="CP071709">
    <property type="protein sequence ID" value="QVY61273.1"/>
    <property type="molecule type" value="Genomic_DNA"/>
</dbReference>